<evidence type="ECO:0008006" key="5">
    <source>
        <dbReference type="Google" id="ProtNLM"/>
    </source>
</evidence>
<evidence type="ECO:0000256" key="2">
    <source>
        <dbReference type="SAM" id="SignalP"/>
    </source>
</evidence>
<feature type="signal peptide" evidence="2">
    <location>
        <begin position="1"/>
        <end position="20"/>
    </location>
</feature>
<keyword evidence="2" id="KW-0732">Signal</keyword>
<proteinExistence type="predicted"/>
<gene>
    <name evidence="3" type="ORF">QBC47DRAFT_205130</name>
</gene>
<feature type="region of interest" description="Disordered" evidence="1">
    <location>
        <begin position="169"/>
        <end position="188"/>
    </location>
</feature>
<organism evidence="3 4">
    <name type="scientific">Echria macrotheca</name>
    <dbReference type="NCBI Taxonomy" id="438768"/>
    <lineage>
        <taxon>Eukaryota</taxon>
        <taxon>Fungi</taxon>
        <taxon>Dikarya</taxon>
        <taxon>Ascomycota</taxon>
        <taxon>Pezizomycotina</taxon>
        <taxon>Sordariomycetes</taxon>
        <taxon>Sordariomycetidae</taxon>
        <taxon>Sordariales</taxon>
        <taxon>Schizotheciaceae</taxon>
        <taxon>Echria</taxon>
    </lineage>
</organism>
<evidence type="ECO:0000313" key="4">
    <source>
        <dbReference type="Proteomes" id="UP001239445"/>
    </source>
</evidence>
<dbReference type="Proteomes" id="UP001239445">
    <property type="component" value="Unassembled WGS sequence"/>
</dbReference>
<sequence>MRAVLHIAGAFLAAASAVRGLSYALPAGFPVSILASSDCKMPQNFNVSQLVVWEPATANPNQNDTADFVFTDSDTGIVTPCHKNASSINVAWPGDAPRYACDNPLVLFIWQSGKLLMIEQACPETSGSTKYEASGSLSPGFQCEPTDPTLPMGEGFLCVSVDQNMAGKFTSLQPAPPPPAPPSGSSTS</sequence>
<evidence type="ECO:0000313" key="3">
    <source>
        <dbReference type="EMBL" id="KAK1754960.1"/>
    </source>
</evidence>
<dbReference type="EMBL" id="MU839834">
    <property type="protein sequence ID" value="KAK1754960.1"/>
    <property type="molecule type" value="Genomic_DNA"/>
</dbReference>
<feature type="chain" id="PRO_5042557813" description="AA1-like domain-containing protein" evidence="2">
    <location>
        <begin position="21"/>
        <end position="188"/>
    </location>
</feature>
<evidence type="ECO:0000256" key="1">
    <source>
        <dbReference type="SAM" id="MobiDB-lite"/>
    </source>
</evidence>
<reference evidence="3" key="1">
    <citation type="submission" date="2023-06" db="EMBL/GenBank/DDBJ databases">
        <title>Genome-scale phylogeny and comparative genomics of the fungal order Sordariales.</title>
        <authorList>
            <consortium name="Lawrence Berkeley National Laboratory"/>
            <person name="Hensen N."/>
            <person name="Bonometti L."/>
            <person name="Westerberg I."/>
            <person name="Brannstrom I.O."/>
            <person name="Guillou S."/>
            <person name="Cros-Aarteil S."/>
            <person name="Calhoun S."/>
            <person name="Haridas S."/>
            <person name="Kuo A."/>
            <person name="Mondo S."/>
            <person name="Pangilinan J."/>
            <person name="Riley R."/>
            <person name="Labutti K."/>
            <person name="Andreopoulos B."/>
            <person name="Lipzen A."/>
            <person name="Chen C."/>
            <person name="Yanf M."/>
            <person name="Daum C."/>
            <person name="Ng V."/>
            <person name="Clum A."/>
            <person name="Steindorff A."/>
            <person name="Ohm R."/>
            <person name="Martin F."/>
            <person name="Silar P."/>
            <person name="Natvig D."/>
            <person name="Lalanne C."/>
            <person name="Gautier V."/>
            <person name="Ament-Velasquez S.L."/>
            <person name="Kruys A."/>
            <person name="Hutchinson M.I."/>
            <person name="Powell A.J."/>
            <person name="Barry K."/>
            <person name="Miller A.N."/>
            <person name="Grigoriev I.V."/>
            <person name="Debuchy R."/>
            <person name="Gladieux P."/>
            <person name="Thoren M.H."/>
            <person name="Johannesson H."/>
        </authorList>
    </citation>
    <scope>NUCLEOTIDE SEQUENCE</scope>
    <source>
        <strain evidence="3">PSN4</strain>
    </source>
</reference>
<comment type="caution">
    <text evidence="3">The sequence shown here is derived from an EMBL/GenBank/DDBJ whole genome shotgun (WGS) entry which is preliminary data.</text>
</comment>
<dbReference type="AlphaFoldDB" id="A0AAJ0BBV6"/>
<keyword evidence="4" id="KW-1185">Reference proteome</keyword>
<protein>
    <recommendedName>
        <fullName evidence="5">AA1-like domain-containing protein</fullName>
    </recommendedName>
</protein>
<accession>A0AAJ0BBV6</accession>
<name>A0AAJ0BBV6_9PEZI</name>